<dbReference type="PANTHER" id="PTHR22722">
    <property type="entry name" value="LOW-DENSITY LIPOPROTEIN RECEPTOR-RELATED PROTEIN 2-RELATED"/>
    <property type="match status" value="1"/>
</dbReference>
<keyword evidence="3" id="KW-0964">Secreted</keyword>
<dbReference type="InterPro" id="IPR001881">
    <property type="entry name" value="EGF-like_Ca-bd_dom"/>
</dbReference>
<dbReference type="SUPFAM" id="SSF50494">
    <property type="entry name" value="Trypsin-like serine proteases"/>
    <property type="match status" value="1"/>
</dbReference>
<dbReference type="InterPro" id="IPR018114">
    <property type="entry name" value="TRYPSIN_HIS"/>
</dbReference>
<feature type="disulfide bond" evidence="17">
    <location>
        <begin position="964"/>
        <end position="982"/>
    </location>
</feature>
<dbReference type="InterPro" id="IPR026823">
    <property type="entry name" value="cEGF"/>
</dbReference>
<dbReference type="InterPro" id="IPR001254">
    <property type="entry name" value="Trypsin_dom"/>
</dbReference>
<dbReference type="SUPFAM" id="SSF57184">
    <property type="entry name" value="Growth factor receptor domain"/>
    <property type="match status" value="1"/>
</dbReference>
<dbReference type="InterPro" id="IPR000152">
    <property type="entry name" value="EGF-type_Asp/Asn_hydroxyl_site"/>
</dbReference>
<keyword evidence="5 18" id="KW-0645">Protease</keyword>
<dbReference type="InterPro" id="IPR033116">
    <property type="entry name" value="TRYPSIN_SER"/>
</dbReference>
<feature type="disulfide bond" evidence="17">
    <location>
        <begin position="1035"/>
        <end position="1050"/>
    </location>
</feature>
<dbReference type="Pfam" id="PF00089">
    <property type="entry name" value="Trypsin"/>
    <property type="match status" value="1"/>
</dbReference>
<feature type="disulfide bond" evidence="17">
    <location>
        <begin position="588"/>
        <end position="603"/>
    </location>
</feature>
<dbReference type="Pfam" id="PF14670">
    <property type="entry name" value="FXa_inhibition"/>
    <property type="match status" value="1"/>
</dbReference>
<feature type="disulfide bond" evidence="17">
    <location>
        <begin position="625"/>
        <end position="637"/>
    </location>
</feature>
<feature type="disulfide bond" evidence="17">
    <location>
        <begin position="751"/>
        <end position="763"/>
    </location>
</feature>
<keyword evidence="15" id="KW-0325">Glycoprotein</keyword>
<dbReference type="FunFam" id="4.10.400.10:FF:000065">
    <property type="entry name" value="Transmembrane protease serine 7"/>
    <property type="match status" value="2"/>
</dbReference>
<dbReference type="InterPro" id="IPR023415">
    <property type="entry name" value="LDLR_class-A_CS"/>
</dbReference>
<feature type="domain" description="EGF-like" evidence="20">
    <location>
        <begin position="245"/>
        <end position="285"/>
    </location>
</feature>
<dbReference type="Proteomes" id="UP001208570">
    <property type="component" value="Unassembled WGS sequence"/>
</dbReference>
<dbReference type="PROSITE" id="PS50026">
    <property type="entry name" value="EGF_3"/>
    <property type="match status" value="4"/>
</dbReference>
<comment type="subcellular location">
    <subcellularLocation>
        <location evidence="1">Membrane</location>
        <topology evidence="1">Single-pass membrane protein</topology>
    </subcellularLocation>
    <subcellularLocation>
        <location evidence="2">Secreted</location>
    </subcellularLocation>
</comment>
<dbReference type="PROSITE" id="PS00135">
    <property type="entry name" value="TRYPSIN_SER"/>
    <property type="match status" value="1"/>
</dbReference>
<dbReference type="CDD" id="cd00190">
    <property type="entry name" value="Tryp_SPc"/>
    <property type="match status" value="1"/>
</dbReference>
<dbReference type="GO" id="GO:0043235">
    <property type="term" value="C:receptor complex"/>
    <property type="evidence" value="ECO:0007669"/>
    <property type="project" value="TreeGrafter"/>
</dbReference>
<feature type="disulfide bond" evidence="17">
    <location>
        <begin position="976"/>
        <end position="991"/>
    </location>
</feature>
<reference evidence="22" key="1">
    <citation type="journal article" date="2023" name="Mol. Biol. Evol.">
        <title>Third-Generation Sequencing Reveals the Adaptive Role of the Epigenome in Three Deep-Sea Polychaetes.</title>
        <authorList>
            <person name="Perez M."/>
            <person name="Aroh O."/>
            <person name="Sun Y."/>
            <person name="Lan Y."/>
            <person name="Juniper S.K."/>
            <person name="Young C.R."/>
            <person name="Angers B."/>
            <person name="Qian P.Y."/>
        </authorList>
    </citation>
    <scope>NUCLEOTIDE SEQUENCE</scope>
    <source>
        <strain evidence="22">P08H-3</strain>
    </source>
</reference>
<evidence type="ECO:0000313" key="22">
    <source>
        <dbReference type="EMBL" id="KAK2145060.1"/>
    </source>
</evidence>
<feature type="disulfide bond" evidence="17">
    <location>
        <begin position="1226"/>
        <end position="1241"/>
    </location>
</feature>
<dbReference type="Pfam" id="PF00057">
    <property type="entry name" value="Ldl_recept_a"/>
    <property type="match status" value="10"/>
</dbReference>
<dbReference type="InterPro" id="IPR002172">
    <property type="entry name" value="LDrepeatLR_classA_rpt"/>
</dbReference>
<feature type="disulfide bond" evidence="17">
    <location>
        <begin position="1112"/>
        <end position="1127"/>
    </location>
</feature>
<dbReference type="PROSITE" id="PS00022">
    <property type="entry name" value="EGF_1"/>
    <property type="match status" value="1"/>
</dbReference>
<feature type="disulfide bond" evidence="17">
    <location>
        <begin position="1129"/>
        <end position="1141"/>
    </location>
</feature>
<evidence type="ECO:0000256" key="14">
    <source>
        <dbReference type="ARBA" id="ARBA00023170"/>
    </source>
</evidence>
<evidence type="ECO:0000256" key="4">
    <source>
        <dbReference type="ARBA" id="ARBA00022536"/>
    </source>
</evidence>
<dbReference type="PROSITE" id="PS01209">
    <property type="entry name" value="LDLRA_1"/>
    <property type="match status" value="6"/>
</dbReference>
<dbReference type="CDD" id="cd00054">
    <property type="entry name" value="EGF_CA"/>
    <property type="match status" value="2"/>
</dbReference>
<dbReference type="PROSITE" id="PS01186">
    <property type="entry name" value="EGF_2"/>
    <property type="match status" value="3"/>
</dbReference>
<comment type="caution">
    <text evidence="22">The sequence shown here is derived from an EMBL/GenBank/DDBJ whole genome shotgun (WGS) entry which is preliminary data.</text>
</comment>
<feature type="disulfide bond" evidence="17">
    <location>
        <begin position="826"/>
        <end position="838"/>
    </location>
</feature>
<keyword evidence="11 19" id="KW-1133">Transmembrane helix</keyword>
<evidence type="ECO:0000256" key="1">
    <source>
        <dbReference type="ARBA" id="ARBA00004167"/>
    </source>
</evidence>
<evidence type="ECO:0000256" key="10">
    <source>
        <dbReference type="ARBA" id="ARBA00022825"/>
    </source>
</evidence>
<feature type="disulfide bond" evidence="17">
    <location>
        <begin position="758"/>
        <end position="776"/>
    </location>
</feature>
<feature type="disulfide bond" evidence="17">
    <location>
        <begin position="683"/>
        <end position="701"/>
    </location>
</feature>
<dbReference type="InterPro" id="IPR018097">
    <property type="entry name" value="EGF_Ca-bd_CS"/>
</dbReference>
<dbReference type="Gene3D" id="2.10.25.10">
    <property type="entry name" value="Laminin"/>
    <property type="match status" value="5"/>
</dbReference>
<organism evidence="22 23">
    <name type="scientific">Paralvinella palmiformis</name>
    <dbReference type="NCBI Taxonomy" id="53620"/>
    <lineage>
        <taxon>Eukaryota</taxon>
        <taxon>Metazoa</taxon>
        <taxon>Spiralia</taxon>
        <taxon>Lophotrochozoa</taxon>
        <taxon>Annelida</taxon>
        <taxon>Polychaeta</taxon>
        <taxon>Sedentaria</taxon>
        <taxon>Canalipalpata</taxon>
        <taxon>Terebellida</taxon>
        <taxon>Terebelliformia</taxon>
        <taxon>Alvinellidae</taxon>
        <taxon>Paralvinella</taxon>
    </lineage>
</organism>
<dbReference type="PROSITE" id="PS00134">
    <property type="entry name" value="TRYPSIN_HIS"/>
    <property type="match status" value="1"/>
</dbReference>
<feature type="disulfide bond" evidence="17">
    <location>
        <begin position="1056"/>
        <end position="1068"/>
    </location>
</feature>
<dbReference type="InterPro" id="IPR009003">
    <property type="entry name" value="Peptidase_S1_PA"/>
</dbReference>
<feature type="disulfide bond" evidence="17">
    <location>
        <begin position="566"/>
        <end position="578"/>
    </location>
</feature>
<feature type="disulfide bond" evidence="17">
    <location>
        <begin position="1063"/>
        <end position="1081"/>
    </location>
</feature>
<feature type="disulfide bond" evidence="17">
    <location>
        <begin position="632"/>
        <end position="650"/>
    </location>
</feature>
<dbReference type="SUPFAM" id="SSF57424">
    <property type="entry name" value="LDL receptor-like module"/>
    <property type="match status" value="16"/>
</dbReference>
<evidence type="ECO:0000256" key="17">
    <source>
        <dbReference type="PROSITE-ProRule" id="PRU00124"/>
    </source>
</evidence>
<feature type="disulfide bond" evidence="17">
    <location>
        <begin position="885"/>
        <end position="900"/>
    </location>
</feature>
<dbReference type="Gene3D" id="4.10.400.10">
    <property type="entry name" value="Low-density Lipoprotein Receptor"/>
    <property type="match status" value="14"/>
</dbReference>
<dbReference type="InterPro" id="IPR049883">
    <property type="entry name" value="NOTCH1_EGF-like"/>
</dbReference>
<dbReference type="Gene3D" id="4.10.1220.10">
    <property type="entry name" value="EGF-type module"/>
    <property type="match status" value="2"/>
</dbReference>
<keyword evidence="8" id="KW-0677">Repeat</keyword>
<feature type="disulfide bond" evidence="17">
    <location>
        <begin position="644"/>
        <end position="659"/>
    </location>
</feature>
<gene>
    <name evidence="22" type="ORF">LSH36_705g00025</name>
</gene>
<feature type="disulfide bond" evidence="17">
    <location>
        <begin position="676"/>
        <end position="688"/>
    </location>
</feature>
<feature type="disulfide bond" evidence="17">
    <location>
        <begin position="1023"/>
        <end position="1041"/>
    </location>
</feature>
<feature type="disulfide bond" evidence="17">
    <location>
        <begin position="1100"/>
        <end position="1118"/>
    </location>
</feature>
<dbReference type="Pfam" id="PF00008">
    <property type="entry name" value="EGF"/>
    <property type="match status" value="1"/>
</dbReference>
<dbReference type="GO" id="GO:0005886">
    <property type="term" value="C:plasma membrane"/>
    <property type="evidence" value="ECO:0007669"/>
    <property type="project" value="TreeGrafter"/>
</dbReference>
<dbReference type="PROSITE" id="PS00010">
    <property type="entry name" value="ASX_HYDROXYL"/>
    <property type="match status" value="4"/>
</dbReference>
<keyword evidence="6 19" id="KW-0812">Transmembrane</keyword>
<keyword evidence="12 19" id="KW-0472">Membrane</keyword>
<dbReference type="SUPFAM" id="SSF57196">
    <property type="entry name" value="EGF/Laminin"/>
    <property type="match status" value="2"/>
</dbReference>
<accession>A0AAD9MTP3</accession>
<keyword evidence="13 16" id="KW-1015">Disulfide bond</keyword>
<evidence type="ECO:0000256" key="15">
    <source>
        <dbReference type="ARBA" id="ARBA00023180"/>
    </source>
</evidence>
<dbReference type="GO" id="GO:0004252">
    <property type="term" value="F:serine-type endopeptidase activity"/>
    <property type="evidence" value="ECO:0007669"/>
    <property type="project" value="InterPro"/>
</dbReference>
<proteinExistence type="predicted"/>
<evidence type="ECO:0000256" key="8">
    <source>
        <dbReference type="ARBA" id="ARBA00022737"/>
    </source>
</evidence>
<keyword evidence="14" id="KW-0675">Receptor</keyword>
<dbReference type="InterPro" id="IPR036055">
    <property type="entry name" value="LDL_receptor-like_sf"/>
</dbReference>
<dbReference type="GO" id="GO:0006508">
    <property type="term" value="P:proteolysis"/>
    <property type="evidence" value="ECO:0007669"/>
    <property type="project" value="UniProtKB-KW"/>
</dbReference>
<dbReference type="SMART" id="SM00179">
    <property type="entry name" value="EGF_CA"/>
    <property type="match status" value="5"/>
</dbReference>
<evidence type="ECO:0000256" key="12">
    <source>
        <dbReference type="ARBA" id="ARBA00023136"/>
    </source>
</evidence>
<evidence type="ECO:0000256" key="2">
    <source>
        <dbReference type="ARBA" id="ARBA00004613"/>
    </source>
</evidence>
<feature type="disulfide bond" evidence="17">
    <location>
        <begin position="845"/>
        <end position="860"/>
    </location>
</feature>
<evidence type="ECO:0000256" key="16">
    <source>
        <dbReference type="PROSITE-ProRule" id="PRU00076"/>
    </source>
</evidence>
<evidence type="ECO:0000256" key="9">
    <source>
        <dbReference type="ARBA" id="ARBA00022801"/>
    </source>
</evidence>
<evidence type="ECO:0000256" key="19">
    <source>
        <dbReference type="SAM" id="Phobius"/>
    </source>
</evidence>
<keyword evidence="9 18" id="KW-0378">Hydrolase</keyword>
<dbReference type="PROSITE" id="PS50068">
    <property type="entry name" value="LDLRA_2"/>
    <property type="match status" value="16"/>
</dbReference>
<evidence type="ECO:0000256" key="5">
    <source>
        <dbReference type="ARBA" id="ARBA00022670"/>
    </source>
</evidence>
<dbReference type="InterPro" id="IPR043504">
    <property type="entry name" value="Peptidase_S1_PA_chymotrypsin"/>
</dbReference>
<keyword evidence="10 18" id="KW-0720">Serine protease</keyword>
<feature type="disulfide bond" evidence="16">
    <location>
        <begin position="381"/>
        <end position="390"/>
    </location>
</feature>
<evidence type="ECO:0000256" key="3">
    <source>
        <dbReference type="ARBA" id="ARBA00022525"/>
    </source>
</evidence>
<feature type="disulfide bond" evidence="17">
    <location>
        <begin position="811"/>
        <end position="826"/>
    </location>
</feature>
<feature type="disulfide bond" evidence="17">
    <location>
        <begin position="1093"/>
        <end position="1105"/>
    </location>
</feature>
<evidence type="ECO:0000256" key="11">
    <source>
        <dbReference type="ARBA" id="ARBA00022989"/>
    </source>
</evidence>
<feature type="transmembrane region" description="Helical" evidence="19">
    <location>
        <begin position="63"/>
        <end position="86"/>
    </location>
</feature>
<feature type="disulfide bond" evidence="17">
    <location>
        <begin position="957"/>
        <end position="969"/>
    </location>
</feature>
<dbReference type="GO" id="GO:0005509">
    <property type="term" value="F:calcium ion binding"/>
    <property type="evidence" value="ECO:0007669"/>
    <property type="project" value="InterPro"/>
</dbReference>
<dbReference type="SMART" id="SM00192">
    <property type="entry name" value="LDLa"/>
    <property type="match status" value="17"/>
</dbReference>
<feature type="disulfide bond" evidence="17">
    <location>
        <begin position="695"/>
        <end position="710"/>
    </location>
</feature>
<evidence type="ECO:0000256" key="18">
    <source>
        <dbReference type="RuleBase" id="RU363034"/>
    </source>
</evidence>
<keyword evidence="4 16" id="KW-0245">EGF-like domain</keyword>
<dbReference type="Pfam" id="PF12662">
    <property type="entry name" value="cEGF"/>
    <property type="match status" value="2"/>
</dbReference>
<evidence type="ECO:0000259" key="20">
    <source>
        <dbReference type="PROSITE" id="PS50026"/>
    </source>
</evidence>
<feature type="domain" description="EGF-like" evidence="20">
    <location>
        <begin position="393"/>
        <end position="434"/>
    </location>
</feature>
<feature type="disulfide bond" evidence="17">
    <location>
        <begin position="1148"/>
        <end position="1163"/>
    </location>
</feature>
<feature type="disulfide bond" evidence="17">
    <location>
        <begin position="1260"/>
        <end position="1275"/>
    </location>
</feature>
<dbReference type="PROSITE" id="PS01187">
    <property type="entry name" value="EGF_CA"/>
    <property type="match status" value="2"/>
</dbReference>
<dbReference type="PROSITE" id="PS50240">
    <property type="entry name" value="TRYPSIN_DOM"/>
    <property type="match status" value="1"/>
</dbReference>
<keyword evidence="7" id="KW-0732">Signal</keyword>
<name>A0AAD9MTP3_9ANNE</name>
<dbReference type="InterPro" id="IPR000742">
    <property type="entry name" value="EGF"/>
</dbReference>
<evidence type="ECO:0000256" key="6">
    <source>
        <dbReference type="ARBA" id="ARBA00022692"/>
    </source>
</evidence>
<evidence type="ECO:0000256" key="13">
    <source>
        <dbReference type="ARBA" id="ARBA00023157"/>
    </source>
</evidence>
<sequence>MFLTCLSPFRQHPDKHQYQFGTNPSYFAKPRVANRDSDVVDRTRSYDKKADLSSKQIYHNHPCLLVFVAVLTIVIVGCLVAIGVLLNTDKTSRDVSTTIAVNPAIEVPPDTIPIQGSIHLKEWYYFNDLMDPNSSMSEIYAKTICTELTAGITVSSVQPQNCAVVKFIQQTDDEVKYITQSAIDLHFMASSRIGDVHVSRLEVNYCQNMGLTSCDQLCVNVDKGGQHCGCKSGYRLSLDGRTCLDIDECDENNGYCNQRCINTLGSYYCSCHSGYILDKTAQTCIDVNECLSDNGGCKQLCVNTPGTYHCDCVPGYMLTSDSRTCDAHNNFQVTCPLGYKFTIEQHFGKCVVSMVNDACASSPCKHAATCTNTALGYLCNCPPGVTGLNCQYDIDECLSAETSQCTHQCVNTFGSYMCQCLPGYQLQDDGKTCTDLTTSLFPSARIRLNRTSPLRVLCFANITKFNISMTGSGYGNSTPDKDNAWTDISCNMSVLWYDVSGRLIPKDDPSEVIHQHVMVVNNVMTTVLMGMMTEEAIHFYRCEARYHLCSHQSVLTVSISDSRGVCADKEYRCLSGECVDDPEDAVQCNDVQDCVDGSDEWNCHIMTDPPSSRKPNFTTMIPQVCNQDQFQCHSGQCIQFHFTCDGVHNCLDGSDELNCYPTTSSAIPATTTKLACMYYEFTCKNSQCISGYKRCDGHYDCDDRSDEANCTVSCTEEQFSCDNHTRCIYKTLLCDGITNCKDLSDELNCTCHKDQFRCTDGLCVHESQWCDNIFDCADGSDEPADCRQCVVSCAPNQIECDNRCLSGQFICDGVRHCSDGKDESSCKCDEARCDDGMCIMYSQLCDRKIDCADESDEIYCTNMSCDSKNHLIACDDHCIPESWRCDGKLNCIDKSDELSCNWVTKRDWLLGKFEQLISRPAVAPCENDVWINTKDWCDGTVHCSDGTDEYLGCKPGCPPNYFHCDNGQCIHPVYVCDYWTDCTDHSDELHCDKTTTPCPPDFLTNKTVDISKLPEAFRVMRQCQNGMCVPTAYFCDGITQCLDHSDEENCSNQKKCDLDEFNCDNGKCISSLWVCDGDNDCGDLSDEANNCACPDNSQRCANSICLNDYYFCNGNNDCGDWSDEKNCECQSYEGKCANGTCISLSLVCNGHNDCGDWSDEMKCPVCKDDQFTCSGSNFTMCIPPSRYCDRVIDCPKGEDEVDDCYKRCPNGTFSCDGRCFDNHLLCDGVVNCANWEDEKNCECKYYEFSCGVCLHRQLWCNGVVDCHDGSDEAFCQHTCPPGFGFCHDDHHCYNPAELCLGLVPCLNFSLEYNCSHLSLPQYTCGHPEVKPLSMVKLIFGGQEATPHSWPWQVSILYNKDGIAMHQCGGSIIDKQWILTAGHCFEADPKPELYSVVIGSHSTVKVEMYEKTFNISQLIMHEDYDEDTIANDVALIKLNEPISYSAHVMPVCLDREDVPTGTDCIITGWGTTLSSADDQTVLHQASVSIIEQKRCKSWYADVTVITEKMLCAGHRDGRSGTCQGDSGGPLVCLKSNSEIYTLAGVTSFARNGCQLTDSPGVFTRISHYISWIQDHIGELSNVIQEL</sequence>
<protein>
    <submittedName>
        <fullName evidence="22">Uncharacterized protein</fullName>
    </submittedName>
</protein>
<dbReference type="FunFam" id="2.10.25.10:FF:000240">
    <property type="entry name" value="Vitamin K-dependent protein S"/>
    <property type="match status" value="2"/>
</dbReference>
<evidence type="ECO:0000313" key="23">
    <source>
        <dbReference type="Proteomes" id="UP001208570"/>
    </source>
</evidence>
<dbReference type="FunFam" id="2.10.25.10:FF:000010">
    <property type="entry name" value="Pro-epidermal growth factor"/>
    <property type="match status" value="1"/>
</dbReference>
<feature type="domain" description="EGF-like" evidence="20">
    <location>
        <begin position="355"/>
        <end position="391"/>
    </location>
</feature>
<feature type="disulfide bond" evidence="17">
    <location>
        <begin position="833"/>
        <end position="851"/>
    </location>
</feature>
<dbReference type="PRINTS" id="PR00261">
    <property type="entry name" value="LDLRECEPTOR"/>
</dbReference>
<dbReference type="GO" id="GO:0005576">
    <property type="term" value="C:extracellular region"/>
    <property type="evidence" value="ECO:0007669"/>
    <property type="project" value="UniProtKB-SubCell"/>
</dbReference>
<evidence type="ECO:0000256" key="7">
    <source>
        <dbReference type="ARBA" id="ARBA00022729"/>
    </source>
</evidence>
<dbReference type="Gene3D" id="2.40.10.10">
    <property type="entry name" value="Trypsin-like serine proteases"/>
    <property type="match status" value="1"/>
</dbReference>
<comment type="caution">
    <text evidence="16">Lacks conserved residue(s) required for the propagation of feature annotation.</text>
</comment>
<dbReference type="CDD" id="cd00112">
    <property type="entry name" value="LDLa"/>
    <property type="match status" value="16"/>
</dbReference>
<dbReference type="FunFam" id="2.10.25.10:FF:000173">
    <property type="entry name" value="Neurogenic locus notch protein 2"/>
    <property type="match status" value="1"/>
</dbReference>
<feature type="disulfide bond" evidence="17">
    <location>
        <begin position="1136"/>
        <end position="1154"/>
    </location>
</feature>
<feature type="domain" description="Peptidase S1" evidence="21">
    <location>
        <begin position="1338"/>
        <end position="1576"/>
    </location>
</feature>
<dbReference type="InterPro" id="IPR009030">
    <property type="entry name" value="Growth_fac_rcpt_cys_sf"/>
</dbReference>
<feature type="disulfide bond" evidence="17">
    <location>
        <begin position="734"/>
        <end position="749"/>
    </location>
</feature>
<dbReference type="SMART" id="SM00181">
    <property type="entry name" value="EGF"/>
    <property type="match status" value="6"/>
</dbReference>
<feature type="domain" description="EGF-like" evidence="20">
    <location>
        <begin position="286"/>
        <end position="326"/>
    </location>
</feature>
<evidence type="ECO:0000259" key="21">
    <source>
        <dbReference type="PROSITE" id="PS50240"/>
    </source>
</evidence>
<keyword evidence="23" id="KW-1185">Reference proteome</keyword>
<dbReference type="Pfam" id="PF07645">
    <property type="entry name" value="EGF_CA"/>
    <property type="match status" value="1"/>
</dbReference>
<dbReference type="EMBL" id="JAODUP010000705">
    <property type="protein sequence ID" value="KAK2145060.1"/>
    <property type="molecule type" value="Genomic_DNA"/>
</dbReference>
<dbReference type="FunFam" id="2.40.10.10:FF:000003">
    <property type="entry name" value="Transmembrane serine protease 3"/>
    <property type="match status" value="1"/>
</dbReference>
<dbReference type="InterPro" id="IPR051221">
    <property type="entry name" value="LDLR-related"/>
</dbReference>
<dbReference type="PANTHER" id="PTHR22722:SF14">
    <property type="entry name" value="MEGALIN, ISOFORM A"/>
    <property type="match status" value="1"/>
</dbReference>
<dbReference type="SMART" id="SM00020">
    <property type="entry name" value="Tryp_SPc"/>
    <property type="match status" value="1"/>
</dbReference>